<dbReference type="AlphaFoldDB" id="A0AAD5N975"/>
<sequence>MRRCLVQDPFVIDNLTMRTPLCHPRKQTTLVCSRRKVTVSGWGRLQLLSKGIAEEIEAAGLQSARYYLISHVLNLDEPRTSVLPVSKFYIQPVPMVNSKRDIKDLLDKLPPVYCQKWEKSLELWESSKFHSDVNLSLPLSKSDLIYLRSKIVKEESDGEDL</sequence>
<dbReference type="Proteomes" id="UP001196413">
    <property type="component" value="Unassembled WGS sequence"/>
</dbReference>
<dbReference type="EMBL" id="JAHQIW010004783">
    <property type="protein sequence ID" value="KAJ1363661.1"/>
    <property type="molecule type" value="Genomic_DNA"/>
</dbReference>
<accession>A0AAD5N975</accession>
<reference evidence="1" key="1">
    <citation type="submission" date="2021-06" db="EMBL/GenBank/DDBJ databases">
        <title>Parelaphostrongylus tenuis whole genome reference sequence.</title>
        <authorList>
            <person name="Garwood T.J."/>
            <person name="Larsen P.A."/>
            <person name="Fountain-Jones N.M."/>
            <person name="Garbe J.R."/>
            <person name="Macchietto M.G."/>
            <person name="Kania S.A."/>
            <person name="Gerhold R.W."/>
            <person name="Richards J.E."/>
            <person name="Wolf T.M."/>
        </authorList>
    </citation>
    <scope>NUCLEOTIDE SEQUENCE</scope>
    <source>
        <strain evidence="1">MNPRO001-30</strain>
        <tissue evidence="1">Meninges</tissue>
    </source>
</reference>
<evidence type="ECO:0000313" key="2">
    <source>
        <dbReference type="Proteomes" id="UP001196413"/>
    </source>
</evidence>
<protein>
    <submittedName>
        <fullName evidence="1">Uncharacterized protein</fullName>
    </submittedName>
</protein>
<keyword evidence="2" id="KW-1185">Reference proteome</keyword>
<organism evidence="1 2">
    <name type="scientific">Parelaphostrongylus tenuis</name>
    <name type="common">Meningeal worm</name>
    <dbReference type="NCBI Taxonomy" id="148309"/>
    <lineage>
        <taxon>Eukaryota</taxon>
        <taxon>Metazoa</taxon>
        <taxon>Ecdysozoa</taxon>
        <taxon>Nematoda</taxon>
        <taxon>Chromadorea</taxon>
        <taxon>Rhabditida</taxon>
        <taxon>Rhabditina</taxon>
        <taxon>Rhabditomorpha</taxon>
        <taxon>Strongyloidea</taxon>
        <taxon>Metastrongylidae</taxon>
        <taxon>Parelaphostrongylus</taxon>
    </lineage>
</organism>
<name>A0AAD5N975_PARTN</name>
<gene>
    <name evidence="1" type="ORF">KIN20_023575</name>
</gene>
<comment type="caution">
    <text evidence="1">The sequence shown here is derived from an EMBL/GenBank/DDBJ whole genome shotgun (WGS) entry which is preliminary data.</text>
</comment>
<proteinExistence type="predicted"/>
<evidence type="ECO:0000313" key="1">
    <source>
        <dbReference type="EMBL" id="KAJ1363661.1"/>
    </source>
</evidence>